<dbReference type="Proteomes" id="UP000008383">
    <property type="component" value="Unassembled WGS sequence"/>
</dbReference>
<evidence type="ECO:0000313" key="1">
    <source>
        <dbReference type="EMBL" id="EFE38461.1"/>
    </source>
</evidence>
<evidence type="ECO:0000313" key="2">
    <source>
        <dbReference type="Proteomes" id="UP000008383"/>
    </source>
</evidence>
<accession>D4DI77</accession>
<dbReference type="EMBL" id="ACYE01000398">
    <property type="protein sequence ID" value="EFE38461.1"/>
    <property type="molecule type" value="Genomic_DNA"/>
</dbReference>
<protein>
    <submittedName>
        <fullName evidence="1">Uncharacterized protein</fullName>
    </submittedName>
</protein>
<dbReference type="GeneID" id="9582592"/>
<dbReference type="RefSeq" id="XP_003019106.1">
    <property type="nucleotide sequence ID" value="XM_003019060.1"/>
</dbReference>
<sequence length="225" mass="25200">MDRLSDELLLRIFRLAADFPLGDGDDRLSTWQAITETENFSACSLSDGEIGRFAEMLRRVPARRKALRKVHFMVVDLGEPEVHVSWDDDCYDGEDEAEESSVFTVAVFQLFDALGQGDTSTYAPLSLVFDIDTETHLNGYGERCLRLVSLHGDQRALSTLHNVVLISIAHPSRKVHPAAMATILAALSSVKTVDIPFESKGPQSKTLRLSRTPRIHGMYTENYRF</sequence>
<organism evidence="1 2">
    <name type="scientific">Trichophyton verrucosum (strain HKI 0517)</name>
    <dbReference type="NCBI Taxonomy" id="663202"/>
    <lineage>
        <taxon>Eukaryota</taxon>
        <taxon>Fungi</taxon>
        <taxon>Dikarya</taxon>
        <taxon>Ascomycota</taxon>
        <taxon>Pezizomycotina</taxon>
        <taxon>Eurotiomycetes</taxon>
        <taxon>Eurotiomycetidae</taxon>
        <taxon>Onygenales</taxon>
        <taxon>Arthrodermataceae</taxon>
        <taxon>Trichophyton</taxon>
    </lineage>
</organism>
<reference evidence="2" key="1">
    <citation type="journal article" date="2011" name="Genome Biol.">
        <title>Comparative and functional genomics provide insights into the pathogenicity of dermatophytic fungi.</title>
        <authorList>
            <person name="Burmester A."/>
            <person name="Shelest E."/>
            <person name="Gloeckner G."/>
            <person name="Heddergott C."/>
            <person name="Schindler S."/>
            <person name="Staib P."/>
            <person name="Heidel A."/>
            <person name="Felder M."/>
            <person name="Petzold A."/>
            <person name="Szafranski K."/>
            <person name="Feuermann M."/>
            <person name="Pedruzzi I."/>
            <person name="Priebe S."/>
            <person name="Groth M."/>
            <person name="Winkler R."/>
            <person name="Li W."/>
            <person name="Kniemeyer O."/>
            <person name="Schroeckh V."/>
            <person name="Hertweck C."/>
            <person name="Hube B."/>
            <person name="White T.C."/>
            <person name="Platzer M."/>
            <person name="Guthke R."/>
            <person name="Heitman J."/>
            <person name="Woestemeyer J."/>
            <person name="Zipfel P.F."/>
            <person name="Monod M."/>
            <person name="Brakhage A.A."/>
        </authorList>
    </citation>
    <scope>NUCLEOTIDE SEQUENCE [LARGE SCALE GENOMIC DNA]</scope>
    <source>
        <strain evidence="2">HKI 0517</strain>
    </source>
</reference>
<name>D4DI77_TRIVH</name>
<gene>
    <name evidence="1" type="ORF">TRV_06885</name>
</gene>
<dbReference type="HOGENOM" id="CLU_1230689_0_0_1"/>
<keyword evidence="2" id="KW-1185">Reference proteome</keyword>
<comment type="caution">
    <text evidence="1">The sequence shown here is derived from an EMBL/GenBank/DDBJ whole genome shotgun (WGS) entry which is preliminary data.</text>
</comment>
<dbReference type="AlphaFoldDB" id="D4DI77"/>
<dbReference type="KEGG" id="tve:TRV_06885"/>
<proteinExistence type="predicted"/>